<dbReference type="InterPro" id="IPR023214">
    <property type="entry name" value="HAD_sf"/>
</dbReference>
<dbReference type="SFLD" id="SFLDS00003">
    <property type="entry name" value="Haloacid_Dehalogenase"/>
    <property type="match status" value="1"/>
</dbReference>
<evidence type="ECO:0000256" key="13">
    <source>
        <dbReference type="ARBA" id="ARBA00023065"/>
    </source>
</evidence>
<dbReference type="SUPFAM" id="SSF81665">
    <property type="entry name" value="Calcium ATPase, transmembrane domain M"/>
    <property type="match status" value="1"/>
</dbReference>
<dbReference type="InterPro" id="IPR021993">
    <property type="entry name" value="ATPase-cat-bd"/>
</dbReference>
<dbReference type="Pfam" id="PF00403">
    <property type="entry name" value="HMA"/>
    <property type="match status" value="1"/>
</dbReference>
<dbReference type="InterPro" id="IPR006121">
    <property type="entry name" value="HMA_dom"/>
</dbReference>
<feature type="transmembrane region" description="Helical" evidence="15">
    <location>
        <begin position="774"/>
        <end position="790"/>
    </location>
</feature>
<feature type="transmembrane region" description="Helical" evidence="15">
    <location>
        <begin position="218"/>
        <end position="239"/>
    </location>
</feature>
<keyword evidence="14 15" id="KW-0472">Membrane</keyword>
<evidence type="ECO:0000256" key="14">
    <source>
        <dbReference type="ARBA" id="ARBA00023136"/>
    </source>
</evidence>
<dbReference type="CDD" id="cd02079">
    <property type="entry name" value="P-type_ATPase_HM"/>
    <property type="match status" value="1"/>
</dbReference>
<accession>A0A3B0X078</accession>
<dbReference type="Gene3D" id="3.40.1110.10">
    <property type="entry name" value="Calcium-transporting ATPase, cytoplasmic domain N"/>
    <property type="match status" value="1"/>
</dbReference>
<evidence type="ECO:0000256" key="11">
    <source>
        <dbReference type="ARBA" id="ARBA00022967"/>
    </source>
</evidence>
<keyword evidence="7" id="KW-0479">Metal-binding</keyword>
<evidence type="ECO:0000256" key="9">
    <source>
        <dbReference type="ARBA" id="ARBA00022840"/>
    </source>
</evidence>
<dbReference type="GO" id="GO:0005886">
    <property type="term" value="C:plasma membrane"/>
    <property type="evidence" value="ECO:0007669"/>
    <property type="project" value="UniProtKB-SubCell"/>
</dbReference>
<evidence type="ECO:0000256" key="10">
    <source>
        <dbReference type="ARBA" id="ARBA00022842"/>
    </source>
</evidence>
<feature type="transmembrane region" description="Helical" evidence="15">
    <location>
        <begin position="279"/>
        <end position="297"/>
    </location>
</feature>
<feature type="transmembrane region" description="Helical" evidence="15">
    <location>
        <begin position="470"/>
        <end position="492"/>
    </location>
</feature>
<feature type="transmembrane region" description="Helical" evidence="15">
    <location>
        <begin position="438"/>
        <end position="458"/>
    </location>
</feature>
<dbReference type="GO" id="GO:0055070">
    <property type="term" value="P:copper ion homeostasis"/>
    <property type="evidence" value="ECO:0007669"/>
    <property type="project" value="TreeGrafter"/>
</dbReference>
<evidence type="ECO:0000256" key="7">
    <source>
        <dbReference type="ARBA" id="ARBA00022723"/>
    </source>
</evidence>
<feature type="domain" description="HMA" evidence="16">
    <location>
        <begin position="98"/>
        <end position="164"/>
    </location>
</feature>
<dbReference type="SFLD" id="SFLDG00002">
    <property type="entry name" value="C1.7:_P-type_atpase_like"/>
    <property type="match status" value="1"/>
</dbReference>
<dbReference type="PANTHER" id="PTHR43520">
    <property type="entry name" value="ATP7, ISOFORM B"/>
    <property type="match status" value="1"/>
</dbReference>
<name>A0A3B0X078_9ZZZZ</name>
<dbReference type="InterPro" id="IPR036163">
    <property type="entry name" value="HMA_dom_sf"/>
</dbReference>
<dbReference type="Gene3D" id="3.40.50.1000">
    <property type="entry name" value="HAD superfamily/HAD-like"/>
    <property type="match status" value="1"/>
</dbReference>
<keyword evidence="9" id="KW-0067">ATP-binding</keyword>
<dbReference type="SUPFAM" id="SSF81653">
    <property type="entry name" value="Calcium ATPase, transduction domain A"/>
    <property type="match status" value="1"/>
</dbReference>
<dbReference type="PROSITE" id="PS50846">
    <property type="entry name" value="HMA_2"/>
    <property type="match status" value="1"/>
</dbReference>
<dbReference type="InterPro" id="IPR023298">
    <property type="entry name" value="ATPase_P-typ_TM_dom_sf"/>
</dbReference>
<evidence type="ECO:0000256" key="12">
    <source>
        <dbReference type="ARBA" id="ARBA00022989"/>
    </source>
</evidence>
<dbReference type="PANTHER" id="PTHR43520:SF5">
    <property type="entry name" value="CATION-TRANSPORTING P-TYPE ATPASE-RELATED"/>
    <property type="match status" value="1"/>
</dbReference>
<dbReference type="Gene3D" id="3.30.70.100">
    <property type="match status" value="1"/>
</dbReference>
<keyword evidence="5" id="KW-0597">Phosphoprotein</keyword>
<keyword evidence="8" id="KW-0547">Nucleotide-binding</keyword>
<dbReference type="EMBL" id="UOFD01000080">
    <property type="protein sequence ID" value="VAW54919.1"/>
    <property type="molecule type" value="Genomic_DNA"/>
</dbReference>
<keyword evidence="6 15" id="KW-0812">Transmembrane</keyword>
<comment type="similarity">
    <text evidence="2">Belongs to the cation transport ATPase (P-type) (TC 3.A.3) family. Type IB subfamily.</text>
</comment>
<reference evidence="17" key="1">
    <citation type="submission" date="2018-06" db="EMBL/GenBank/DDBJ databases">
        <authorList>
            <person name="Zhirakovskaya E."/>
        </authorList>
    </citation>
    <scope>NUCLEOTIDE SEQUENCE</scope>
</reference>
<dbReference type="NCBIfam" id="TIGR01525">
    <property type="entry name" value="ATPase-IB_hvy"/>
    <property type="match status" value="1"/>
</dbReference>
<keyword evidence="11" id="KW-1278">Translocase</keyword>
<evidence type="ECO:0000256" key="1">
    <source>
        <dbReference type="ARBA" id="ARBA00004651"/>
    </source>
</evidence>
<dbReference type="SUPFAM" id="SSF55008">
    <property type="entry name" value="HMA, heavy metal-associated domain"/>
    <property type="match status" value="1"/>
</dbReference>
<dbReference type="InterPro" id="IPR018303">
    <property type="entry name" value="ATPase_P-typ_P_site"/>
</dbReference>
<feature type="transmembrane region" description="Helical" evidence="15">
    <location>
        <begin position="251"/>
        <end position="273"/>
    </location>
</feature>
<evidence type="ECO:0000256" key="3">
    <source>
        <dbReference type="ARBA" id="ARBA00022448"/>
    </source>
</evidence>
<dbReference type="InterPro" id="IPR027256">
    <property type="entry name" value="P-typ_ATPase_IB"/>
</dbReference>
<dbReference type="SUPFAM" id="SSF56784">
    <property type="entry name" value="HAD-like"/>
    <property type="match status" value="1"/>
</dbReference>
<dbReference type="Pfam" id="PF12156">
    <property type="entry name" value="ATPase-cat_bd"/>
    <property type="match status" value="1"/>
</dbReference>
<keyword evidence="12 15" id="KW-1133">Transmembrane helix</keyword>
<dbReference type="GO" id="GO:0005524">
    <property type="term" value="F:ATP binding"/>
    <property type="evidence" value="ECO:0007669"/>
    <property type="project" value="UniProtKB-KW"/>
</dbReference>
<evidence type="ECO:0000256" key="4">
    <source>
        <dbReference type="ARBA" id="ARBA00022475"/>
    </source>
</evidence>
<evidence type="ECO:0000256" key="15">
    <source>
        <dbReference type="SAM" id="Phobius"/>
    </source>
</evidence>
<evidence type="ECO:0000256" key="8">
    <source>
        <dbReference type="ARBA" id="ARBA00022741"/>
    </source>
</evidence>
<dbReference type="Pfam" id="PF00122">
    <property type="entry name" value="E1-E2_ATPase"/>
    <property type="match status" value="1"/>
</dbReference>
<evidence type="ECO:0000256" key="2">
    <source>
        <dbReference type="ARBA" id="ARBA00006024"/>
    </source>
</evidence>
<feature type="transmembrane region" description="Helical" evidence="15">
    <location>
        <begin position="186"/>
        <end position="206"/>
    </location>
</feature>
<dbReference type="NCBIfam" id="TIGR01511">
    <property type="entry name" value="ATPase-IB1_Cu"/>
    <property type="match status" value="1"/>
</dbReference>
<keyword evidence="10" id="KW-0460">Magnesium</keyword>
<dbReference type="Pfam" id="PF00702">
    <property type="entry name" value="Hydrolase"/>
    <property type="match status" value="1"/>
</dbReference>
<dbReference type="InterPro" id="IPR059000">
    <property type="entry name" value="ATPase_P-type_domA"/>
</dbReference>
<dbReference type="InterPro" id="IPR044492">
    <property type="entry name" value="P_typ_ATPase_HD_dom"/>
</dbReference>
<organism evidence="17">
    <name type="scientific">hydrothermal vent metagenome</name>
    <dbReference type="NCBI Taxonomy" id="652676"/>
    <lineage>
        <taxon>unclassified sequences</taxon>
        <taxon>metagenomes</taxon>
        <taxon>ecological metagenomes</taxon>
    </lineage>
</organism>
<keyword evidence="3" id="KW-0813">Transport</keyword>
<proteinExistence type="inferred from homology"/>
<dbReference type="GO" id="GO:0043682">
    <property type="term" value="F:P-type divalent copper transporter activity"/>
    <property type="evidence" value="ECO:0007669"/>
    <property type="project" value="TreeGrafter"/>
</dbReference>
<dbReference type="InterPro" id="IPR001757">
    <property type="entry name" value="P_typ_ATPase"/>
</dbReference>
<keyword evidence="4" id="KW-1003">Cell membrane</keyword>
<sequence length="821" mass="90586">MSLNNDPIFCFHCGLPVPDKLNINVSYKNENKLMCCYGCQAVAQAIIDSGMDDFYKYRTSNPEKPEEILPTFLQQLKAYDSNAVQKQFVNQTEDKNTLEVSLILESITCAACVWLNEKHLNALEGVISASINYSNHRARVRWDNSKIQLSEILESISRIGYLAHPFDPEQHQRLLEKERKQQIKRLGLSGLLGMQIMTFAVAMYTGEWWGIDETFKQSFRWISLALTIPILLYASSVFFKSAYRDLSNKRVGMDVPVSLGISIAFTASFIHTIKGSGEVYFDSVAMFTFFLLSARFFEIGTRKQTSEATEALLNLKPAIATRLINYADTLSNENQESIAVTELAIGDYLLVRPGEVIPADSIIIEGDSGINESLITGESLPVTKKINDSVIGGSTNTENPLIIQVNKLGEDSTLYSIQRLIDDAQNTKPTIAKLADKIASWFVSILLSIAAIVAYYWYRVDPTQWLEITIATLVVSCPCALSLATPTAITAASGQLAKIGLLPKRTHALETLAQATDFVFDKTGTLTEGNIQLEKIISHAEKFSDNYLLNIAASLEASSEHPIARALLIANEHSLLSVKQLKHNTGFGIQGEIDNTEWFIGNEEFIQKHSTAFFEGNTEATSKTFSGGIYLANKNHCVATFILSDKIRGEAAPLIKQLQLQHKTTHLMSGDHFENTKKISEQLGIKHFSANLKPTDKLKNVTVLQQKGAVVVMTGDGINDAPVLAGADLSIAMGKGTQLAAATADMILISNNIEHIYHGYLIATKTLRIIKQNLSWALLYNIVAIPAAAMGYVEPWLAAIGMSVSSLIVVLNALRLNRTKY</sequence>
<gene>
    <name evidence="17" type="ORF">MNBD_GAMMA06-181</name>
</gene>
<dbReference type="InterPro" id="IPR036412">
    <property type="entry name" value="HAD-like_sf"/>
</dbReference>
<feature type="transmembrane region" description="Helical" evidence="15">
    <location>
        <begin position="796"/>
        <end position="814"/>
    </location>
</feature>
<dbReference type="NCBIfam" id="TIGR01494">
    <property type="entry name" value="ATPase_P-type"/>
    <property type="match status" value="1"/>
</dbReference>
<dbReference type="InterPro" id="IPR023299">
    <property type="entry name" value="ATPase_P-typ_cyto_dom_N"/>
</dbReference>
<evidence type="ECO:0000256" key="6">
    <source>
        <dbReference type="ARBA" id="ARBA00022692"/>
    </source>
</evidence>
<evidence type="ECO:0000256" key="5">
    <source>
        <dbReference type="ARBA" id="ARBA00022553"/>
    </source>
</evidence>
<dbReference type="GO" id="GO:0016887">
    <property type="term" value="F:ATP hydrolysis activity"/>
    <property type="evidence" value="ECO:0007669"/>
    <property type="project" value="InterPro"/>
</dbReference>
<dbReference type="PROSITE" id="PS00154">
    <property type="entry name" value="ATPASE_E1_E2"/>
    <property type="match status" value="1"/>
</dbReference>
<dbReference type="Gene3D" id="2.70.150.10">
    <property type="entry name" value="Calcium-transporting ATPase, cytoplasmic transduction domain A"/>
    <property type="match status" value="1"/>
</dbReference>
<dbReference type="EC" id="3.6.3.4" evidence="17"/>
<comment type="subcellular location">
    <subcellularLocation>
        <location evidence="1">Cell membrane</location>
        <topology evidence="1">Multi-pass membrane protein</topology>
    </subcellularLocation>
</comment>
<dbReference type="SFLD" id="SFLDF00027">
    <property type="entry name" value="p-type_atpase"/>
    <property type="match status" value="1"/>
</dbReference>
<dbReference type="FunFam" id="2.70.150.10:FF:000002">
    <property type="entry name" value="Copper-transporting ATPase 1, putative"/>
    <property type="match status" value="1"/>
</dbReference>
<dbReference type="InterPro" id="IPR008250">
    <property type="entry name" value="ATPase_P-typ_transduc_dom_A_sf"/>
</dbReference>
<evidence type="ECO:0000259" key="16">
    <source>
        <dbReference type="PROSITE" id="PS50846"/>
    </source>
</evidence>
<evidence type="ECO:0000313" key="17">
    <source>
        <dbReference type="EMBL" id="VAW54919.1"/>
    </source>
</evidence>
<dbReference type="PRINTS" id="PR00119">
    <property type="entry name" value="CATATPASE"/>
</dbReference>
<dbReference type="GO" id="GO:0005507">
    <property type="term" value="F:copper ion binding"/>
    <property type="evidence" value="ECO:0007669"/>
    <property type="project" value="TreeGrafter"/>
</dbReference>
<dbReference type="AlphaFoldDB" id="A0A3B0X078"/>
<keyword evidence="13" id="KW-0406">Ion transport</keyword>
<keyword evidence="17" id="KW-0378">Hydrolase</keyword>
<protein>
    <submittedName>
        <fullName evidence="17">Type cbb3 cytochrome oxidase biogenesis protein CcoI Copper-translocating P-type ATPase</fullName>
        <ecNumber evidence="17">3.6.3.4</ecNumber>
    </submittedName>
</protein>